<evidence type="ECO:0000313" key="7">
    <source>
        <dbReference type="EMBL" id="RIA78553.1"/>
    </source>
</evidence>
<keyword evidence="2" id="KW-0805">Transcription regulation</keyword>
<evidence type="ECO:0000259" key="5">
    <source>
        <dbReference type="Pfam" id="PF04542"/>
    </source>
</evidence>
<keyword evidence="8" id="KW-1185">Reference proteome</keyword>
<evidence type="ECO:0000256" key="3">
    <source>
        <dbReference type="ARBA" id="ARBA00023082"/>
    </source>
</evidence>
<keyword evidence="3" id="KW-0731">Sigma factor</keyword>
<dbReference type="InterPro" id="IPR036388">
    <property type="entry name" value="WH-like_DNA-bd_sf"/>
</dbReference>
<dbReference type="InterPro" id="IPR013325">
    <property type="entry name" value="RNA_pol_sigma_r2"/>
</dbReference>
<dbReference type="GO" id="GO:0006352">
    <property type="term" value="P:DNA-templated transcription initiation"/>
    <property type="evidence" value="ECO:0007669"/>
    <property type="project" value="InterPro"/>
</dbReference>
<evidence type="ECO:0000259" key="6">
    <source>
        <dbReference type="Pfam" id="PF08281"/>
    </source>
</evidence>
<dbReference type="EMBL" id="QXEV01000001">
    <property type="protein sequence ID" value="RIA78553.1"/>
    <property type="molecule type" value="Genomic_DNA"/>
</dbReference>
<reference evidence="7 8" key="1">
    <citation type="submission" date="2018-08" db="EMBL/GenBank/DDBJ databases">
        <title>Genomic Encyclopedia of Archaeal and Bacterial Type Strains, Phase II (KMG-II): from individual species to whole genera.</title>
        <authorList>
            <person name="Goeker M."/>
        </authorList>
    </citation>
    <scope>NUCLEOTIDE SEQUENCE [LARGE SCALE GENOMIC DNA]</scope>
    <source>
        <strain evidence="7 8">ATCC 27112</strain>
    </source>
</reference>
<protein>
    <submittedName>
        <fullName evidence="7">RNA polymerase sigma-70 factor (ECF subfamily)</fullName>
    </submittedName>
</protein>
<dbReference type="InterPro" id="IPR014284">
    <property type="entry name" value="RNA_pol_sigma-70_dom"/>
</dbReference>
<dbReference type="InterPro" id="IPR039425">
    <property type="entry name" value="RNA_pol_sigma-70-like"/>
</dbReference>
<accession>A0A397RWL5</accession>
<dbReference type="SUPFAM" id="SSF88659">
    <property type="entry name" value="Sigma3 and sigma4 domains of RNA polymerase sigma factors"/>
    <property type="match status" value="1"/>
</dbReference>
<name>A0A397RWL5_9MOLU</name>
<dbReference type="PANTHER" id="PTHR43133:SF46">
    <property type="entry name" value="RNA POLYMERASE SIGMA-70 FACTOR ECF SUBFAMILY"/>
    <property type="match status" value="1"/>
</dbReference>
<sequence length="167" mass="19428">MNLEKLVVDYKAGNEKSFDKIYKETLPLVKSAILNYITDKDTVLDLIQDTYLTFVEKKESYNSHSFSAWIYTVAKNKALDYLKKKKEVLMDTTDIIPDNSISPCLTYVINKLEPNLREVFLLKVLVGYSSKKVSTSLGIDVSLVNKYYYEAKEILRKELKDYEVKWI</sequence>
<proteinExistence type="inferred from homology"/>
<dbReference type="InterPro" id="IPR013324">
    <property type="entry name" value="RNA_pol_sigma_r3/r4-like"/>
</dbReference>
<comment type="caution">
    <text evidence="7">The sequence shown here is derived from an EMBL/GenBank/DDBJ whole genome shotgun (WGS) entry which is preliminary data.</text>
</comment>
<dbReference type="GO" id="GO:0003677">
    <property type="term" value="F:DNA binding"/>
    <property type="evidence" value="ECO:0007669"/>
    <property type="project" value="InterPro"/>
</dbReference>
<feature type="domain" description="RNA polymerase sigma factor 70 region 4 type 2" evidence="6">
    <location>
        <begin position="105"/>
        <end position="153"/>
    </location>
</feature>
<dbReference type="Gene3D" id="1.10.1740.10">
    <property type="match status" value="1"/>
</dbReference>
<gene>
    <name evidence="7" type="ORF">EI71_00114</name>
</gene>
<dbReference type="NCBIfam" id="TIGR02937">
    <property type="entry name" value="sigma70-ECF"/>
    <property type="match status" value="1"/>
</dbReference>
<feature type="domain" description="RNA polymerase sigma-70 region 2" evidence="5">
    <location>
        <begin position="21"/>
        <end position="86"/>
    </location>
</feature>
<organism evidence="7 8">
    <name type="scientific">Anaeroplasma bactoclasticum</name>
    <dbReference type="NCBI Taxonomy" id="2088"/>
    <lineage>
        <taxon>Bacteria</taxon>
        <taxon>Bacillati</taxon>
        <taxon>Mycoplasmatota</taxon>
        <taxon>Mollicutes</taxon>
        <taxon>Anaeroplasmatales</taxon>
        <taxon>Anaeroplasmataceae</taxon>
        <taxon>Anaeroplasma</taxon>
    </lineage>
</organism>
<dbReference type="PANTHER" id="PTHR43133">
    <property type="entry name" value="RNA POLYMERASE ECF-TYPE SIGMA FACTO"/>
    <property type="match status" value="1"/>
</dbReference>
<dbReference type="Proteomes" id="UP000266506">
    <property type="component" value="Unassembled WGS sequence"/>
</dbReference>
<evidence type="ECO:0000313" key="8">
    <source>
        <dbReference type="Proteomes" id="UP000266506"/>
    </source>
</evidence>
<keyword evidence="4" id="KW-0804">Transcription</keyword>
<evidence type="ECO:0000256" key="2">
    <source>
        <dbReference type="ARBA" id="ARBA00023015"/>
    </source>
</evidence>
<dbReference type="InterPro" id="IPR007627">
    <property type="entry name" value="RNA_pol_sigma70_r2"/>
</dbReference>
<dbReference type="Gene3D" id="1.10.10.10">
    <property type="entry name" value="Winged helix-like DNA-binding domain superfamily/Winged helix DNA-binding domain"/>
    <property type="match status" value="1"/>
</dbReference>
<dbReference type="InParanoid" id="A0A397RWL5"/>
<dbReference type="AlphaFoldDB" id="A0A397RWL5"/>
<dbReference type="SUPFAM" id="SSF88946">
    <property type="entry name" value="Sigma2 domain of RNA polymerase sigma factors"/>
    <property type="match status" value="1"/>
</dbReference>
<evidence type="ECO:0000256" key="4">
    <source>
        <dbReference type="ARBA" id="ARBA00023163"/>
    </source>
</evidence>
<dbReference type="Pfam" id="PF04542">
    <property type="entry name" value="Sigma70_r2"/>
    <property type="match status" value="1"/>
</dbReference>
<evidence type="ECO:0000256" key="1">
    <source>
        <dbReference type="ARBA" id="ARBA00010641"/>
    </source>
</evidence>
<comment type="similarity">
    <text evidence="1">Belongs to the sigma-70 factor family. ECF subfamily.</text>
</comment>
<dbReference type="InterPro" id="IPR013249">
    <property type="entry name" value="RNA_pol_sigma70_r4_t2"/>
</dbReference>
<dbReference type="FunCoup" id="A0A397RWL5">
    <property type="interactions" value="221"/>
</dbReference>
<dbReference type="Pfam" id="PF08281">
    <property type="entry name" value="Sigma70_r4_2"/>
    <property type="match status" value="1"/>
</dbReference>
<dbReference type="GO" id="GO:0016987">
    <property type="term" value="F:sigma factor activity"/>
    <property type="evidence" value="ECO:0007669"/>
    <property type="project" value="UniProtKB-KW"/>
</dbReference>